<keyword evidence="2" id="KW-1185">Reference proteome</keyword>
<protein>
    <submittedName>
        <fullName evidence="1">Uncharacterized protein</fullName>
    </submittedName>
</protein>
<evidence type="ECO:0000313" key="2">
    <source>
        <dbReference type="Proteomes" id="UP000245207"/>
    </source>
</evidence>
<dbReference type="EMBL" id="PKPP01012456">
    <property type="protein sequence ID" value="PWA42353.1"/>
    <property type="molecule type" value="Genomic_DNA"/>
</dbReference>
<organism evidence="1 2">
    <name type="scientific">Artemisia annua</name>
    <name type="common">Sweet wormwood</name>
    <dbReference type="NCBI Taxonomy" id="35608"/>
    <lineage>
        <taxon>Eukaryota</taxon>
        <taxon>Viridiplantae</taxon>
        <taxon>Streptophyta</taxon>
        <taxon>Embryophyta</taxon>
        <taxon>Tracheophyta</taxon>
        <taxon>Spermatophyta</taxon>
        <taxon>Magnoliopsida</taxon>
        <taxon>eudicotyledons</taxon>
        <taxon>Gunneridae</taxon>
        <taxon>Pentapetalae</taxon>
        <taxon>asterids</taxon>
        <taxon>campanulids</taxon>
        <taxon>Asterales</taxon>
        <taxon>Asteraceae</taxon>
        <taxon>Asteroideae</taxon>
        <taxon>Anthemideae</taxon>
        <taxon>Artemisiinae</taxon>
        <taxon>Artemisia</taxon>
    </lineage>
</organism>
<gene>
    <name evidence="1" type="ORF">CTI12_AA544770</name>
</gene>
<dbReference type="AlphaFoldDB" id="A0A2U1L035"/>
<proteinExistence type="predicted"/>
<reference evidence="1 2" key="1">
    <citation type="journal article" date="2018" name="Mol. Plant">
        <title>The genome of Artemisia annua provides insight into the evolution of Asteraceae family and artemisinin biosynthesis.</title>
        <authorList>
            <person name="Shen Q."/>
            <person name="Zhang L."/>
            <person name="Liao Z."/>
            <person name="Wang S."/>
            <person name="Yan T."/>
            <person name="Shi P."/>
            <person name="Liu M."/>
            <person name="Fu X."/>
            <person name="Pan Q."/>
            <person name="Wang Y."/>
            <person name="Lv Z."/>
            <person name="Lu X."/>
            <person name="Zhang F."/>
            <person name="Jiang W."/>
            <person name="Ma Y."/>
            <person name="Chen M."/>
            <person name="Hao X."/>
            <person name="Li L."/>
            <person name="Tang Y."/>
            <person name="Lv G."/>
            <person name="Zhou Y."/>
            <person name="Sun X."/>
            <person name="Brodelius P.E."/>
            <person name="Rose J.K.C."/>
            <person name="Tang K."/>
        </authorList>
    </citation>
    <scope>NUCLEOTIDE SEQUENCE [LARGE SCALE GENOMIC DNA]</scope>
    <source>
        <strain evidence="2">cv. Huhao1</strain>
        <tissue evidence="1">Leaf</tissue>
    </source>
</reference>
<dbReference type="OrthoDB" id="1930718at2759"/>
<comment type="caution">
    <text evidence="1">The sequence shown here is derived from an EMBL/GenBank/DDBJ whole genome shotgun (WGS) entry which is preliminary data.</text>
</comment>
<evidence type="ECO:0000313" key="1">
    <source>
        <dbReference type="EMBL" id="PWA42353.1"/>
    </source>
</evidence>
<name>A0A2U1L035_ARTAN</name>
<sequence>MTSSAKNNHQQITLMCEVSKWFGRDKSILESEMPEQMRCFKEREKVEKAWFHQTYANWQQNLKDPTYFQDRAILAPTHKEVGKVNSRMMFKLPAREKVYYNLDTVCWCFLFQGSHEDGC</sequence>
<dbReference type="Proteomes" id="UP000245207">
    <property type="component" value="Unassembled WGS sequence"/>
</dbReference>
<accession>A0A2U1L035</accession>